<sequence>MIRDFWVRSWRIVRQLGLYLLLSLAILMSLIFSLALWQSPQRVLDAKPTNSKQQTLTNRSTGDIYDFSALVLNQKNGMESVGDFRPLTDEIVKQVNDHKVKALHKQNLAESDYLNNLQREGTVVLAFPDQVAGGIVNDILGKQYRLPNNVGINYVQLDHKQDQITFYSTEQHAIYPYKVLEKSVALPTIEKQTHLTPVKWTKLAGKINLSYEQAVPMQRYRYLISNANMQAYASSLFSDSKQVDSSQDASGDTVYADGENKRLVINPTAKMATFDVFNGQKATPSLTKMMTTGYNTLNEIQQTGDNMNYFASEDDGKTLLYRLNVDGLPIFNSDNLGTVKVQMVNSGHLEVAFSGTTLQVPLPVNDDDVVTIPSTAGALEWAGQIGVDTTKIEGLQIGYYWQTTDTDTVILQPEWFYKYAGSWQILGTNPANRTGGK</sequence>
<evidence type="ECO:0000256" key="1">
    <source>
        <dbReference type="SAM" id="Phobius"/>
    </source>
</evidence>
<dbReference type="Gene3D" id="3.10.450.310">
    <property type="match status" value="1"/>
</dbReference>
<dbReference type="AlphaFoldDB" id="A0A069CUN0"/>
<keyword evidence="1" id="KW-0472">Membrane</keyword>
<dbReference type="EMBL" id="DF820489">
    <property type="protein sequence ID" value="GAK30928.1"/>
    <property type="molecule type" value="Genomic_DNA"/>
</dbReference>
<evidence type="ECO:0000259" key="2">
    <source>
        <dbReference type="Pfam" id="PF07435"/>
    </source>
</evidence>
<dbReference type="Proteomes" id="UP000030643">
    <property type="component" value="Unassembled WGS sequence"/>
</dbReference>
<organism evidence="3 4">
    <name type="scientific">Weissella oryzae (strain DSM 25784 / JCM 18191 / LMG 30913 / SG25)</name>
    <dbReference type="NCBI Taxonomy" id="1329250"/>
    <lineage>
        <taxon>Bacteria</taxon>
        <taxon>Bacillati</taxon>
        <taxon>Bacillota</taxon>
        <taxon>Bacilli</taxon>
        <taxon>Lactobacillales</taxon>
        <taxon>Lactobacillaceae</taxon>
        <taxon>Weissella</taxon>
    </lineage>
</organism>
<dbReference type="Pfam" id="PF07435">
    <property type="entry name" value="YycH"/>
    <property type="match status" value="1"/>
</dbReference>
<dbReference type="RefSeq" id="WP_027698988.1">
    <property type="nucleotide sequence ID" value="NZ_DF820489.1"/>
</dbReference>
<dbReference type="InterPro" id="IPR042274">
    <property type="entry name" value="YycH/YycI_2"/>
</dbReference>
<dbReference type="STRING" id="1329250.WOSG25_060460"/>
<dbReference type="InterPro" id="IPR009996">
    <property type="entry name" value="YycH"/>
</dbReference>
<keyword evidence="4" id="KW-1185">Reference proteome</keyword>
<keyword evidence="1" id="KW-0812">Transmembrane</keyword>
<feature type="transmembrane region" description="Helical" evidence="1">
    <location>
        <begin position="16"/>
        <end position="37"/>
    </location>
</feature>
<evidence type="ECO:0000313" key="4">
    <source>
        <dbReference type="Proteomes" id="UP000030643"/>
    </source>
</evidence>
<proteinExistence type="predicted"/>
<gene>
    <name evidence="3" type="ORF">WOSG25_060460</name>
</gene>
<name>A0A069CUN0_WEIOS</name>
<protein>
    <submittedName>
        <fullName evidence="3">YycH family protein</fullName>
    </submittedName>
</protein>
<evidence type="ECO:0000313" key="3">
    <source>
        <dbReference type="EMBL" id="GAK30928.1"/>
    </source>
</evidence>
<feature type="domain" description="Regulatory protein YycH" evidence="2">
    <location>
        <begin position="20"/>
        <end position="424"/>
    </location>
</feature>
<dbReference type="Gene3D" id="3.30.310.160">
    <property type="entry name" value="YycH protein, domain 2"/>
    <property type="match status" value="1"/>
</dbReference>
<dbReference type="eggNOG" id="COG4863">
    <property type="taxonomic scope" value="Bacteria"/>
</dbReference>
<accession>A0A069CUN0</accession>
<reference evidence="4" key="1">
    <citation type="journal article" date="2014" name="Genome Announc.">
        <title>Draft genome sequence of Weissella oryzae SG25T, isolated from fermented rice grains.</title>
        <authorList>
            <person name="Tanizawa Y."/>
            <person name="Fujisawa T."/>
            <person name="Mochizuki T."/>
            <person name="Kaminuma E."/>
            <person name="Suzuki Y."/>
            <person name="Nakamura Y."/>
            <person name="Tohno M."/>
        </authorList>
    </citation>
    <scope>NUCLEOTIDE SEQUENCE [LARGE SCALE GENOMIC DNA]</scope>
    <source>
        <strain evidence="4">DSM 25784 / JCM 18191 / LMG 30913 / SG25</strain>
    </source>
</reference>
<keyword evidence="1" id="KW-1133">Transmembrane helix</keyword>